<dbReference type="PROSITE" id="PS50211">
    <property type="entry name" value="DENN"/>
    <property type="match status" value="1"/>
</dbReference>
<feature type="domain" description="UDENN" evidence="2">
    <location>
        <begin position="9"/>
        <end position="455"/>
    </location>
</feature>
<keyword evidence="4" id="KW-1185">Reference proteome</keyword>
<comment type="similarity">
    <text evidence="1">Belongs to the DENND6 family.</text>
</comment>
<comment type="caution">
    <text evidence="3">The sequence shown here is derived from an EMBL/GenBank/DDBJ whole genome shotgun (WGS) entry which is preliminary data.</text>
</comment>
<accession>A0ABQ8XEY4</accession>
<dbReference type="PANTHER" id="PTHR13677">
    <property type="entry name" value="LD41638P"/>
    <property type="match status" value="1"/>
</dbReference>
<dbReference type="Gene3D" id="3.30.450.200">
    <property type="match status" value="1"/>
</dbReference>
<dbReference type="PANTHER" id="PTHR13677:SF0">
    <property type="entry name" value="LD41638P"/>
    <property type="match status" value="1"/>
</dbReference>
<dbReference type="InterPro" id="IPR024224">
    <property type="entry name" value="DENND6"/>
</dbReference>
<evidence type="ECO:0000313" key="4">
    <source>
        <dbReference type="Proteomes" id="UP001150062"/>
    </source>
</evidence>
<dbReference type="EMBL" id="JAOAOG010000308">
    <property type="protein sequence ID" value="KAJ6230880.1"/>
    <property type="molecule type" value="Genomic_DNA"/>
</dbReference>
<gene>
    <name evidence="3" type="ORF">M0813_06448</name>
</gene>
<dbReference type="Pfam" id="PF08616">
    <property type="entry name" value="SPA"/>
    <property type="match status" value="1"/>
</dbReference>
<dbReference type="InterPro" id="IPR037516">
    <property type="entry name" value="Tripartite_DENN"/>
</dbReference>
<name>A0ABQ8XEY4_9EUKA</name>
<protein>
    <recommendedName>
        <fullName evidence="2">UDENN domain-containing protein</fullName>
    </recommendedName>
</protein>
<sequence>METITNWIQSFCIVEFDNTTGQKVTCVYPKKIRYSERGLQNIAFYSFPSTTPQNDLSCFYCFRIARKESPLYGYVWFTSVKDETNKRGFCQKSIVLISEHPFYSLFSGVMEELGPKGFKEGMPALEQAYKNIATGWPTKITRGELYDIPFFTKAIPIFIPRRLTLSYLERSRTTPQQDPLVKENPSCCLCLKGFCGLDTNLYLIFKDILKQITLLWQLMITGTNLLVTSSSPQICSQVVLSLSGLLFPITFQGKLFPYFTIRNSGFKTFCKKYKQKDRTQRNGIVMGTTNPFFSQSPYAHWENHLFLFTENEKYQIIRNNNKKKSKKNLQKTHLISPVSPIIKFDFSFLKKLKKKDKKINEELLIHQKNQLLREYFWKLNRKFMCPLEQYLTSLIPNINDIEPFTKPPIFKGFNEKEFLNKFSNKKLDFEFKKRDKWLSIYKQFIHTETFYQWYQSYKRNILEKLGKKYREMLLQWDYMNYSKTISDKKKLKCFEIILNRSKNKGMDNDPQLKKKVSQLLLDIHSSLPQEISKKINL</sequence>
<evidence type="ECO:0000313" key="3">
    <source>
        <dbReference type="EMBL" id="KAJ6230880.1"/>
    </source>
</evidence>
<evidence type="ECO:0000259" key="2">
    <source>
        <dbReference type="PROSITE" id="PS50211"/>
    </source>
</evidence>
<evidence type="ECO:0000256" key="1">
    <source>
        <dbReference type="ARBA" id="ARBA00007159"/>
    </source>
</evidence>
<dbReference type="Proteomes" id="UP001150062">
    <property type="component" value="Unassembled WGS sequence"/>
</dbReference>
<reference evidence="3" key="1">
    <citation type="submission" date="2022-08" db="EMBL/GenBank/DDBJ databases">
        <title>Novel sulfate-reducing endosymbionts in the free-living metamonad Anaeramoeba.</title>
        <authorList>
            <person name="Jerlstrom-Hultqvist J."/>
            <person name="Cepicka I."/>
            <person name="Gallot-Lavallee L."/>
            <person name="Salas-Leiva D."/>
            <person name="Curtis B.A."/>
            <person name="Zahonova K."/>
            <person name="Pipaliya S."/>
            <person name="Dacks J."/>
            <person name="Roger A.J."/>
        </authorList>
    </citation>
    <scope>NUCLEOTIDE SEQUENCE</scope>
    <source>
        <strain evidence="3">Schooner1</strain>
    </source>
</reference>
<proteinExistence type="inferred from homology"/>
<organism evidence="3 4">
    <name type="scientific">Anaeramoeba flamelloides</name>
    <dbReference type="NCBI Taxonomy" id="1746091"/>
    <lineage>
        <taxon>Eukaryota</taxon>
        <taxon>Metamonada</taxon>
        <taxon>Anaeramoebidae</taxon>
        <taxon>Anaeramoeba</taxon>
    </lineage>
</organism>